<proteinExistence type="inferred from homology"/>
<gene>
    <name evidence="9" type="ORF">BD410DRAFT_788181</name>
</gene>
<reference evidence="9 10" key="1">
    <citation type="submission" date="2018-06" db="EMBL/GenBank/DDBJ databases">
        <title>A transcriptomic atlas of mushroom development highlights an independent origin of complex multicellularity.</title>
        <authorList>
            <consortium name="DOE Joint Genome Institute"/>
            <person name="Krizsan K."/>
            <person name="Almasi E."/>
            <person name="Merenyi Z."/>
            <person name="Sahu N."/>
            <person name="Viragh M."/>
            <person name="Koszo T."/>
            <person name="Mondo S."/>
            <person name="Kiss B."/>
            <person name="Balint B."/>
            <person name="Kues U."/>
            <person name="Barry K."/>
            <person name="Hegedus J.C."/>
            <person name="Henrissat B."/>
            <person name="Johnson J."/>
            <person name="Lipzen A."/>
            <person name="Ohm R."/>
            <person name="Nagy I."/>
            <person name="Pangilinan J."/>
            <person name="Yan J."/>
            <person name="Xiong Y."/>
            <person name="Grigoriev I.V."/>
            <person name="Hibbett D.S."/>
            <person name="Nagy L.G."/>
        </authorList>
    </citation>
    <scope>NUCLEOTIDE SEQUENCE [LARGE SCALE GENOMIC DNA]</scope>
    <source>
        <strain evidence="9 10">SZMC22713</strain>
    </source>
</reference>
<dbReference type="VEuPathDB" id="FungiDB:BD410DRAFT_788181"/>
<dbReference type="InterPro" id="IPR036396">
    <property type="entry name" value="Cyt_P450_sf"/>
</dbReference>
<evidence type="ECO:0000256" key="4">
    <source>
        <dbReference type="ARBA" id="ARBA00023002"/>
    </source>
</evidence>
<dbReference type="GO" id="GO:0020037">
    <property type="term" value="F:heme binding"/>
    <property type="evidence" value="ECO:0007669"/>
    <property type="project" value="InterPro"/>
</dbReference>
<dbReference type="InterPro" id="IPR001128">
    <property type="entry name" value="Cyt_P450"/>
</dbReference>
<keyword evidence="8" id="KW-0812">Transmembrane</keyword>
<dbReference type="STRING" id="50990.A0A4Y7Q678"/>
<dbReference type="GO" id="GO:0016705">
    <property type="term" value="F:oxidoreductase activity, acting on paired donors, with incorporation or reduction of molecular oxygen"/>
    <property type="evidence" value="ECO:0007669"/>
    <property type="project" value="InterPro"/>
</dbReference>
<dbReference type="PRINTS" id="PR00465">
    <property type="entry name" value="EP450IV"/>
</dbReference>
<dbReference type="Proteomes" id="UP000294933">
    <property type="component" value="Unassembled WGS sequence"/>
</dbReference>
<name>A0A4Y7Q678_9AGAM</name>
<evidence type="ECO:0000313" key="10">
    <source>
        <dbReference type="Proteomes" id="UP000294933"/>
    </source>
</evidence>
<keyword evidence="5 6" id="KW-0408">Iron</keyword>
<keyword evidence="7" id="KW-0503">Monooxygenase</keyword>
<keyword evidence="8" id="KW-0472">Membrane</keyword>
<sequence length="499" mass="56759">MEESRSLGYLAVVCLIVFISGFQYLQARKHDIKVPVVGSSGFLSSYVAAFRWIFQAKSILQEGYLKHKNGIFKVSQLDRWHVIISGPKLIDEVRRAPDNKLSLEAALGDSLAIEYTLGQRLLDNNYHISVIRSQLTRNLAAVFSEVRDEIVQSFLEIIPPTDDWVGHPALETFMTIVTRTSNRIFVGLPVCRDPDYIKLNTEYTVQVVKAAGLITLAPSFLRPLVGRLLSPTRSAVRRGLKHLRPIIEERLRKYEEFGPNYPDKPNDMLTWLMDEAEGDERHVETLCLRMLAVNMTAIHTSSMSFAHTMFHLASKPEYINPMREEVERVIDEDGWTKVAMTKMRKVDSFLKETQRFTGLGFLSTLRLAVDDYTFSDGTFIPKGTMMSVASGATHHDPSVYENANEFHGFRFADLREEDGEGTKHQMVSTSSEYLAFGHGRHACPGRFFAANELKAMMAHIVLNYDVKMEVDGVRPQDMHFTFNCVPNPTAKILFRKRQQ</sequence>
<dbReference type="AlphaFoldDB" id="A0A4Y7Q678"/>
<evidence type="ECO:0000256" key="8">
    <source>
        <dbReference type="SAM" id="Phobius"/>
    </source>
</evidence>
<keyword evidence="10" id="KW-1185">Reference proteome</keyword>
<dbReference type="Pfam" id="PF00067">
    <property type="entry name" value="p450"/>
    <property type="match status" value="1"/>
</dbReference>
<dbReference type="InterPro" id="IPR002403">
    <property type="entry name" value="Cyt_P450_E_grp-IV"/>
</dbReference>
<feature type="transmembrane region" description="Helical" evidence="8">
    <location>
        <begin position="6"/>
        <end position="25"/>
    </location>
</feature>
<evidence type="ECO:0000256" key="5">
    <source>
        <dbReference type="ARBA" id="ARBA00023004"/>
    </source>
</evidence>
<dbReference type="CDD" id="cd11041">
    <property type="entry name" value="CYP503A1-like"/>
    <property type="match status" value="1"/>
</dbReference>
<dbReference type="PANTHER" id="PTHR46206">
    <property type="entry name" value="CYTOCHROME P450"/>
    <property type="match status" value="1"/>
</dbReference>
<keyword evidence="4 7" id="KW-0560">Oxidoreductase</keyword>
<dbReference type="Gene3D" id="1.10.630.10">
    <property type="entry name" value="Cytochrome P450"/>
    <property type="match status" value="1"/>
</dbReference>
<keyword evidence="8" id="KW-1133">Transmembrane helix</keyword>
<evidence type="ECO:0000313" key="9">
    <source>
        <dbReference type="EMBL" id="TDL22831.1"/>
    </source>
</evidence>
<comment type="similarity">
    <text evidence="2 7">Belongs to the cytochrome P450 family.</text>
</comment>
<dbReference type="PROSITE" id="PS00086">
    <property type="entry name" value="CYTOCHROME_P450"/>
    <property type="match status" value="1"/>
</dbReference>
<protein>
    <submittedName>
        <fullName evidence="9">Cytochrome P450</fullName>
    </submittedName>
</protein>
<comment type="cofactor">
    <cofactor evidence="1 6">
        <name>heme</name>
        <dbReference type="ChEBI" id="CHEBI:30413"/>
    </cofactor>
</comment>
<evidence type="ECO:0000256" key="3">
    <source>
        <dbReference type="ARBA" id="ARBA00022723"/>
    </source>
</evidence>
<evidence type="ECO:0000256" key="2">
    <source>
        <dbReference type="ARBA" id="ARBA00010617"/>
    </source>
</evidence>
<feature type="binding site" description="axial binding residue" evidence="6">
    <location>
        <position position="443"/>
    </location>
    <ligand>
        <name>heme</name>
        <dbReference type="ChEBI" id="CHEBI:30413"/>
    </ligand>
    <ligandPart>
        <name>Fe</name>
        <dbReference type="ChEBI" id="CHEBI:18248"/>
    </ligandPart>
</feature>
<organism evidence="9 10">
    <name type="scientific">Rickenella mellea</name>
    <dbReference type="NCBI Taxonomy" id="50990"/>
    <lineage>
        <taxon>Eukaryota</taxon>
        <taxon>Fungi</taxon>
        <taxon>Dikarya</taxon>
        <taxon>Basidiomycota</taxon>
        <taxon>Agaricomycotina</taxon>
        <taxon>Agaricomycetes</taxon>
        <taxon>Hymenochaetales</taxon>
        <taxon>Rickenellaceae</taxon>
        <taxon>Rickenella</taxon>
    </lineage>
</organism>
<keyword evidence="6 7" id="KW-0349">Heme</keyword>
<accession>A0A4Y7Q678</accession>
<dbReference type="SUPFAM" id="SSF48264">
    <property type="entry name" value="Cytochrome P450"/>
    <property type="match status" value="1"/>
</dbReference>
<keyword evidence="3 6" id="KW-0479">Metal-binding</keyword>
<evidence type="ECO:0000256" key="6">
    <source>
        <dbReference type="PIRSR" id="PIRSR602403-1"/>
    </source>
</evidence>
<dbReference type="GO" id="GO:0005506">
    <property type="term" value="F:iron ion binding"/>
    <property type="evidence" value="ECO:0007669"/>
    <property type="project" value="InterPro"/>
</dbReference>
<evidence type="ECO:0000256" key="1">
    <source>
        <dbReference type="ARBA" id="ARBA00001971"/>
    </source>
</evidence>
<dbReference type="EMBL" id="ML170173">
    <property type="protein sequence ID" value="TDL22831.1"/>
    <property type="molecule type" value="Genomic_DNA"/>
</dbReference>
<evidence type="ECO:0000256" key="7">
    <source>
        <dbReference type="RuleBase" id="RU000461"/>
    </source>
</evidence>
<dbReference type="InterPro" id="IPR017972">
    <property type="entry name" value="Cyt_P450_CS"/>
</dbReference>
<dbReference type="GO" id="GO:0004497">
    <property type="term" value="F:monooxygenase activity"/>
    <property type="evidence" value="ECO:0007669"/>
    <property type="project" value="UniProtKB-KW"/>
</dbReference>
<dbReference type="OrthoDB" id="1844152at2759"/>